<dbReference type="SUPFAM" id="SSF81301">
    <property type="entry name" value="Nucleotidyltransferase"/>
    <property type="match status" value="1"/>
</dbReference>
<sequence length="117" mass="12852">MSNELIDIVIDALEGVKGKDIVTLDVSELTDVMDHIVVASGTSNRQVKALADNVVEEGKKAGFRPIGVEGMDTAEWVLVDYGDLVVHVMLPTTRQFYDLEKLWSVRPADLKASGHEE</sequence>
<dbReference type="GO" id="GO:0090071">
    <property type="term" value="P:negative regulation of ribosome biogenesis"/>
    <property type="evidence" value="ECO:0007669"/>
    <property type="project" value="UniProtKB-UniRule"/>
</dbReference>
<reference evidence="3" key="1">
    <citation type="journal article" date="2010" name="Int. J. Syst. Evol. Microbiol.">
        <title>Porticoccus litoralis gen. nov., sp. nov., a gammaproteobacterium isolated from the Yellow Sea.</title>
        <authorList>
            <person name="Oh H.M."/>
            <person name="Kim H."/>
            <person name="Kim K.M."/>
            <person name="Min G.S."/>
            <person name="Cho J.C."/>
        </authorList>
    </citation>
    <scope>NUCLEOTIDE SEQUENCE</scope>
    <source>
        <strain evidence="3">DSM 25064</strain>
    </source>
</reference>
<keyword evidence="2" id="KW-0810">Translation regulation</keyword>
<dbReference type="Proteomes" id="UP001178354">
    <property type="component" value="Unassembled WGS sequence"/>
</dbReference>
<dbReference type="GO" id="GO:0043023">
    <property type="term" value="F:ribosomal large subunit binding"/>
    <property type="evidence" value="ECO:0007669"/>
    <property type="project" value="TreeGrafter"/>
</dbReference>
<evidence type="ECO:0000313" key="3">
    <source>
        <dbReference type="EMBL" id="MDP1520274.1"/>
    </source>
</evidence>
<comment type="caution">
    <text evidence="3">The sequence shown here is derived from an EMBL/GenBank/DDBJ whole genome shotgun (WGS) entry which is preliminary data.</text>
</comment>
<reference evidence="3" key="2">
    <citation type="submission" date="2023-08" db="EMBL/GenBank/DDBJ databases">
        <authorList>
            <person name="Luo J."/>
        </authorList>
    </citation>
    <scope>NUCLEOTIDE SEQUENCE</scope>
    <source>
        <strain evidence="3">DSM 25064</strain>
    </source>
</reference>
<gene>
    <name evidence="2 3" type="primary">rsfS</name>
    <name evidence="3" type="ORF">Q8A57_04760</name>
</gene>
<dbReference type="RefSeq" id="WP_305169841.1">
    <property type="nucleotide sequence ID" value="NZ_JAUUUU010000002.1"/>
</dbReference>
<evidence type="ECO:0000256" key="1">
    <source>
        <dbReference type="ARBA" id="ARBA00010574"/>
    </source>
</evidence>
<comment type="subcellular location">
    <subcellularLocation>
        <location evidence="2">Cytoplasm</location>
    </subcellularLocation>
</comment>
<name>A0AAW8B1Z6_9GAMM</name>
<dbReference type="GO" id="GO:0005737">
    <property type="term" value="C:cytoplasm"/>
    <property type="evidence" value="ECO:0007669"/>
    <property type="project" value="UniProtKB-SubCell"/>
</dbReference>
<dbReference type="NCBIfam" id="TIGR00090">
    <property type="entry name" value="rsfS_iojap_ybeB"/>
    <property type="match status" value="1"/>
</dbReference>
<keyword evidence="4" id="KW-1185">Reference proteome</keyword>
<protein>
    <recommendedName>
        <fullName evidence="2">Ribosomal silencing factor RsfS</fullName>
    </recommendedName>
</protein>
<dbReference type="GO" id="GO:0042256">
    <property type="term" value="P:cytosolic ribosome assembly"/>
    <property type="evidence" value="ECO:0007669"/>
    <property type="project" value="UniProtKB-UniRule"/>
</dbReference>
<evidence type="ECO:0000256" key="2">
    <source>
        <dbReference type="HAMAP-Rule" id="MF_01477"/>
    </source>
</evidence>
<dbReference type="InterPro" id="IPR043519">
    <property type="entry name" value="NT_sf"/>
</dbReference>
<dbReference type="Pfam" id="PF02410">
    <property type="entry name" value="RsfS"/>
    <property type="match status" value="1"/>
</dbReference>
<dbReference type="GO" id="GO:0017148">
    <property type="term" value="P:negative regulation of translation"/>
    <property type="evidence" value="ECO:0007669"/>
    <property type="project" value="UniProtKB-UniRule"/>
</dbReference>
<dbReference type="PANTHER" id="PTHR21043">
    <property type="entry name" value="IOJAP SUPERFAMILY ORTHOLOG"/>
    <property type="match status" value="1"/>
</dbReference>
<dbReference type="HAMAP" id="MF_01477">
    <property type="entry name" value="Iojap_RsfS"/>
    <property type="match status" value="1"/>
</dbReference>
<dbReference type="PANTHER" id="PTHR21043:SF0">
    <property type="entry name" value="MITOCHONDRIAL ASSEMBLY OF RIBOSOMAL LARGE SUBUNIT PROTEIN 1"/>
    <property type="match status" value="1"/>
</dbReference>
<dbReference type="InterPro" id="IPR004394">
    <property type="entry name" value="Iojap/RsfS/C7orf30"/>
</dbReference>
<keyword evidence="2" id="KW-0678">Repressor</keyword>
<evidence type="ECO:0000313" key="4">
    <source>
        <dbReference type="Proteomes" id="UP001178354"/>
    </source>
</evidence>
<accession>A0AAW8B1Z6</accession>
<dbReference type="AlphaFoldDB" id="A0AAW8B1Z6"/>
<comment type="function">
    <text evidence="2">Functions as a ribosomal silencing factor. Interacts with ribosomal protein uL14 (rplN), blocking formation of intersubunit bridge B8. Prevents association of the 30S and 50S ribosomal subunits and the formation of functional ribosomes, thus repressing translation.</text>
</comment>
<organism evidence="3 4">
    <name type="scientific">Porticoccus litoralis</name>
    <dbReference type="NCBI Taxonomy" id="434086"/>
    <lineage>
        <taxon>Bacteria</taxon>
        <taxon>Pseudomonadati</taxon>
        <taxon>Pseudomonadota</taxon>
        <taxon>Gammaproteobacteria</taxon>
        <taxon>Cellvibrionales</taxon>
        <taxon>Porticoccaceae</taxon>
        <taxon>Porticoccus</taxon>
    </lineage>
</organism>
<comment type="subunit">
    <text evidence="2">Interacts with ribosomal protein uL14 (rplN).</text>
</comment>
<dbReference type="EMBL" id="JAUUUU010000002">
    <property type="protein sequence ID" value="MDP1520274.1"/>
    <property type="molecule type" value="Genomic_DNA"/>
</dbReference>
<keyword evidence="2" id="KW-0963">Cytoplasm</keyword>
<proteinExistence type="inferred from homology"/>
<dbReference type="Gene3D" id="3.30.460.10">
    <property type="entry name" value="Beta Polymerase, domain 2"/>
    <property type="match status" value="1"/>
</dbReference>
<comment type="similarity">
    <text evidence="1 2">Belongs to the Iojap/RsfS family.</text>
</comment>